<reference evidence="2" key="2">
    <citation type="journal article" date="2019" name="IMA Fungus">
        <title>Genome sequencing and comparison of five Tilletia species to identify candidate genes for the detection of regulated species infecting wheat.</title>
        <authorList>
            <person name="Nguyen H.D.T."/>
            <person name="Sultana T."/>
            <person name="Kesanakurti P."/>
            <person name="Hambleton S."/>
        </authorList>
    </citation>
    <scope>NUCLEOTIDE SEQUENCE</scope>
    <source>
        <strain evidence="2">DAOMC 238032</strain>
    </source>
</reference>
<comment type="caution">
    <text evidence="2">The sequence shown here is derived from an EMBL/GenBank/DDBJ whole genome shotgun (WGS) entry which is preliminary data.</text>
</comment>
<reference evidence="2" key="1">
    <citation type="submission" date="2016-04" db="EMBL/GenBank/DDBJ databases">
        <authorList>
            <person name="Nguyen H.D."/>
            <person name="Kesanakurti P."/>
            <person name="Cullis J."/>
            <person name="Levesque C.A."/>
            <person name="Hambleton S."/>
        </authorList>
    </citation>
    <scope>NUCLEOTIDE SEQUENCE</scope>
    <source>
        <strain evidence="2">DAOMC 238032</strain>
    </source>
</reference>
<feature type="compositionally biased region" description="Low complexity" evidence="1">
    <location>
        <begin position="742"/>
        <end position="753"/>
    </location>
</feature>
<feature type="compositionally biased region" description="Basic and acidic residues" evidence="1">
    <location>
        <begin position="526"/>
        <end position="568"/>
    </location>
</feature>
<feature type="compositionally biased region" description="Low complexity" evidence="1">
    <location>
        <begin position="1161"/>
        <end position="1174"/>
    </location>
</feature>
<feature type="region of interest" description="Disordered" evidence="1">
    <location>
        <begin position="1231"/>
        <end position="1259"/>
    </location>
</feature>
<proteinExistence type="predicted"/>
<feature type="compositionally biased region" description="Polar residues" evidence="1">
    <location>
        <begin position="721"/>
        <end position="741"/>
    </location>
</feature>
<feature type="compositionally biased region" description="Low complexity" evidence="1">
    <location>
        <begin position="1004"/>
        <end position="1019"/>
    </location>
</feature>
<feature type="compositionally biased region" description="Polar residues" evidence="1">
    <location>
        <begin position="291"/>
        <end position="308"/>
    </location>
</feature>
<organism evidence="2 3">
    <name type="scientific">Tilletia caries</name>
    <name type="common">wheat bunt fungus</name>
    <dbReference type="NCBI Taxonomy" id="13290"/>
    <lineage>
        <taxon>Eukaryota</taxon>
        <taxon>Fungi</taxon>
        <taxon>Dikarya</taxon>
        <taxon>Basidiomycota</taxon>
        <taxon>Ustilaginomycotina</taxon>
        <taxon>Exobasidiomycetes</taxon>
        <taxon>Tilletiales</taxon>
        <taxon>Tilletiaceae</taxon>
        <taxon>Tilletia</taxon>
    </lineage>
</organism>
<feature type="compositionally biased region" description="Polar residues" evidence="1">
    <location>
        <begin position="1118"/>
        <end position="1128"/>
    </location>
</feature>
<evidence type="ECO:0000313" key="3">
    <source>
        <dbReference type="Proteomes" id="UP000077671"/>
    </source>
</evidence>
<feature type="compositionally biased region" description="Polar residues" evidence="1">
    <location>
        <begin position="1051"/>
        <end position="1062"/>
    </location>
</feature>
<feature type="compositionally biased region" description="Polar residues" evidence="1">
    <location>
        <begin position="700"/>
        <end position="712"/>
    </location>
</feature>
<feature type="region of interest" description="Disordered" evidence="1">
    <location>
        <begin position="635"/>
        <end position="753"/>
    </location>
</feature>
<evidence type="ECO:0000313" key="2">
    <source>
        <dbReference type="EMBL" id="KAE8260559.1"/>
    </source>
</evidence>
<accession>A0A177UA52</accession>
<feature type="compositionally biased region" description="Polar residues" evidence="1">
    <location>
        <begin position="945"/>
        <end position="956"/>
    </location>
</feature>
<name>A0A177UA52_9BASI</name>
<feature type="compositionally biased region" description="Low complexity" evidence="1">
    <location>
        <begin position="1190"/>
        <end position="1211"/>
    </location>
</feature>
<feature type="region of interest" description="Disordered" evidence="1">
    <location>
        <begin position="1322"/>
        <end position="1348"/>
    </location>
</feature>
<protein>
    <submittedName>
        <fullName evidence="2">Uncharacterized protein</fullName>
    </submittedName>
</protein>
<feature type="compositionally biased region" description="Polar residues" evidence="1">
    <location>
        <begin position="346"/>
        <end position="360"/>
    </location>
</feature>
<feature type="region of interest" description="Disordered" evidence="1">
    <location>
        <begin position="1"/>
        <end position="33"/>
    </location>
</feature>
<sequence length="1348" mass="144451">MPSINLDRIRRPQTAPERVGSEPTPSFSAVEWIQRQRRRPSAVLATQNKLPSPRRFSATTLLDQNEQSGLKAFHSRTPSVLPIQSGTSSALGSDQRASHRNSWLGFPAAKAENSLKQFVAERKASVDNAVRKVRARSGNGSAAKVLSSEEGPEYIYDQSQTGALLPDGFALVRTKTSSTQACDPSVGPLTSTLPDDLHSTVNSVEDQEPRSPDAEPFAFYTPAATPSNGATWLVDLSTTHTPLPRTADIDDPFITESEKVASEPSRHPKATKPHLPIAPNLSARPTKSARRPSQQQEPTTPRPLSTFSHFRHPTAPSDYLWPPNAENLALNMHGSSYDHDGRTSRPKSQTPTIVASTSEETVPVDMPDEPERRGDQVDASMEKTSGSSPIQQLVKTSFIGGHPIFDVTDCRTLQYRIVQLEKELDVARHNADMWMTKYAVLSAKHDAQLQTQPVDKRRRSFQGSDAAADEDSEGAATPMAPSSPRERKSRRLSTGQVSTHSVHGLLFAPIDENAHLRQNDAEMAIEKQDSSQHIAHEANRDNADYGSEEADRGAEWDSMRSKREHEEVDTTDSVYTSLHRPLSVSENLDYLASAPAEGIDAATLNSLMPEGSGNRRQRGFSSSSGISTMAAGIKAKLRSSPASTTQALPAMPPKSPHRPTYKLFGRRTSAYPSSNASIGESGGTPLLPQTPKEAGDGSQYRFSSTSINSPRNSRAFEVLPTSRQRSATADNRSSPMANRQRSTSVSSKLSMSSIQAATKRVSATLNNKNGGMRLHGIGNASTDSAGARLITPSMIGQPVLISSNASKGDLGEAVEIRTHERSSGSNASRPPGWLETIAFEASSSDEDEDSPAQRPSARQYHTMNQMVSAKASSTVLARYMDLPTQASDSIDYSIDSMQQSRAESEDAEDTKETKDTKDEVRAHSNYKLPSEQVPGLSAEARSVNRAPSTSTFSSAVANHHGLAGEEAARQSQVESPELSDTGLASTVKCSTTLAPGIQLERKSSTGSRSSTATSSDASANTLPMKRSDMVPFSGPALLHVDPPQRKGLVSTRVSTRSQNSLRNRPPLASSILSLASTPMSQSSSKTGGSHEVRISIPQSPAPPSPALSSSPLAESGANPISANQSEPAVTTAEVSVAEQEEAPQDIETTTLAEFQKETQDATSASKSATSSRRSNPFTKLVKQSLIPRRSTSAAKLSLPPLPSLPSTGPTADRLMLPTQTSVVTRADTISSNASIPQDASKPLPTQDQLPTPPQDQRNANETQYPQSIALQLDWLHAMEALSGDGQDANSMAAQKGQLATGAALSPPSEAIGLGIGTKLSTERFLPPVPSTKSNPKYAHITPPTSDAE</sequence>
<feature type="region of interest" description="Disordered" evidence="1">
    <location>
        <begin position="67"/>
        <end position="96"/>
    </location>
</feature>
<feature type="region of interest" description="Disordered" evidence="1">
    <location>
        <begin position="526"/>
        <end position="574"/>
    </location>
</feature>
<evidence type="ECO:0000256" key="1">
    <source>
        <dbReference type="SAM" id="MobiDB-lite"/>
    </source>
</evidence>
<feature type="compositionally biased region" description="Polar residues" evidence="1">
    <location>
        <begin position="1077"/>
        <end position="1087"/>
    </location>
</feature>
<feature type="region of interest" description="Disordered" evidence="1">
    <location>
        <begin position="446"/>
        <end position="498"/>
    </location>
</feature>
<dbReference type="Proteomes" id="UP000077671">
    <property type="component" value="Unassembled WGS sequence"/>
</dbReference>
<feature type="compositionally biased region" description="Polar residues" evidence="1">
    <location>
        <begin position="982"/>
        <end position="993"/>
    </location>
</feature>
<feature type="region of interest" description="Disordered" evidence="1">
    <location>
        <begin position="258"/>
        <end position="388"/>
    </location>
</feature>
<feature type="compositionally biased region" description="Basic and acidic residues" evidence="1">
    <location>
        <begin position="910"/>
        <end position="922"/>
    </location>
</feature>
<feature type="compositionally biased region" description="Polar residues" evidence="1">
    <location>
        <begin position="179"/>
        <end position="204"/>
    </location>
</feature>
<feature type="region of interest" description="Disordered" evidence="1">
    <location>
        <begin position="895"/>
        <end position="1213"/>
    </location>
</feature>
<gene>
    <name evidence="2" type="ORF">A4X03_0g3794</name>
</gene>
<feature type="region of interest" description="Disordered" evidence="1">
    <location>
        <begin position="179"/>
        <end position="212"/>
    </location>
</feature>
<feature type="compositionally biased region" description="Low complexity" evidence="1">
    <location>
        <begin position="1067"/>
        <end position="1076"/>
    </location>
</feature>
<feature type="compositionally biased region" description="Polar residues" evidence="1">
    <location>
        <begin position="76"/>
        <end position="92"/>
    </location>
</feature>
<dbReference type="EMBL" id="LWDD02000464">
    <property type="protein sequence ID" value="KAE8260559.1"/>
    <property type="molecule type" value="Genomic_DNA"/>
</dbReference>